<keyword evidence="2" id="KW-0378">Hydrolase</keyword>
<comment type="caution">
    <text evidence="2">The sequence shown here is derived from an EMBL/GenBank/DDBJ whole genome shotgun (WGS) entry which is preliminary data.</text>
</comment>
<accession>A0A417Y662</accession>
<dbReference type="SUPFAM" id="SSF52266">
    <property type="entry name" value="SGNH hydrolase"/>
    <property type="match status" value="1"/>
</dbReference>
<gene>
    <name evidence="2" type="ORF">D0Z08_04135</name>
</gene>
<dbReference type="Proteomes" id="UP000283644">
    <property type="component" value="Unassembled WGS sequence"/>
</dbReference>
<proteinExistence type="predicted"/>
<dbReference type="OrthoDB" id="3465773at2"/>
<dbReference type="EMBL" id="QXGH01000010">
    <property type="protein sequence ID" value="RHW28183.1"/>
    <property type="molecule type" value="Genomic_DNA"/>
</dbReference>
<dbReference type="AlphaFoldDB" id="A0A417Y662"/>
<dbReference type="CDD" id="cd01832">
    <property type="entry name" value="SGNH_hydrolase_like_1"/>
    <property type="match status" value="1"/>
</dbReference>
<evidence type="ECO:0000313" key="2">
    <source>
        <dbReference type="EMBL" id="RHW28183.1"/>
    </source>
</evidence>
<dbReference type="GO" id="GO:0016787">
    <property type="term" value="F:hydrolase activity"/>
    <property type="evidence" value="ECO:0007669"/>
    <property type="project" value="UniProtKB-KW"/>
</dbReference>
<evidence type="ECO:0000313" key="3">
    <source>
        <dbReference type="Proteomes" id="UP000283644"/>
    </source>
</evidence>
<protein>
    <submittedName>
        <fullName evidence="2">SGNH/GDSL hydrolase family protein</fullName>
    </submittedName>
</protein>
<dbReference type="InterPro" id="IPR053140">
    <property type="entry name" value="GDSL_Rv0518-like"/>
</dbReference>
<dbReference type="PANTHER" id="PTHR43784">
    <property type="entry name" value="GDSL-LIKE LIPASE/ACYLHYDROLASE, PUTATIVE (AFU_ORTHOLOGUE AFUA_2G00820)-RELATED"/>
    <property type="match status" value="1"/>
</dbReference>
<dbReference type="Gene3D" id="3.40.50.1110">
    <property type="entry name" value="SGNH hydrolase"/>
    <property type="match status" value="1"/>
</dbReference>
<evidence type="ECO:0000259" key="1">
    <source>
        <dbReference type="Pfam" id="PF13472"/>
    </source>
</evidence>
<dbReference type="PANTHER" id="PTHR43784:SF2">
    <property type="entry name" value="GDSL-LIKE LIPASE_ACYLHYDROLASE, PUTATIVE (AFU_ORTHOLOGUE AFUA_2G00820)-RELATED"/>
    <property type="match status" value="1"/>
</dbReference>
<dbReference type="Pfam" id="PF13472">
    <property type="entry name" value="Lipase_GDSL_2"/>
    <property type="match status" value="1"/>
</dbReference>
<dbReference type="InterPro" id="IPR013830">
    <property type="entry name" value="SGNH_hydro"/>
</dbReference>
<dbReference type="RefSeq" id="WP_118922955.1">
    <property type="nucleotide sequence ID" value="NZ_QXGH01000010.1"/>
</dbReference>
<organism evidence="2 3">
    <name type="scientific">Nocardioides immobilis</name>
    <dbReference type="NCBI Taxonomy" id="2049295"/>
    <lineage>
        <taxon>Bacteria</taxon>
        <taxon>Bacillati</taxon>
        <taxon>Actinomycetota</taxon>
        <taxon>Actinomycetes</taxon>
        <taxon>Propionibacteriales</taxon>
        <taxon>Nocardioidaceae</taxon>
        <taxon>Nocardioides</taxon>
    </lineage>
</organism>
<name>A0A417Y662_9ACTN</name>
<sequence>MSQPEWQERPYGGTPALPTADYVRFAVLGDSASCGVGDPTSHGWRGWARILSDAIAVDHHVSLCNLAVPGAVVADVRRKHLDDAVAHRPVVASLVVGLNDVLRSGWDPEQIREDLLHCAGALARHGALVVTVRFHDHTRVLGIPGPLARPLRRRIQTLNDIYDEVHEQYGALRLDLAADPAIYSRDLWSFDRLHPSELGHRWLARRVADLLTAEGLLFPAPSLTCTSAPLSRREQVRTLAIDVAPWLGRRIRDLAPRAAREAVHRTRGRLRLG</sequence>
<dbReference type="InterPro" id="IPR036514">
    <property type="entry name" value="SGNH_hydro_sf"/>
</dbReference>
<keyword evidence="3" id="KW-1185">Reference proteome</keyword>
<feature type="domain" description="SGNH hydrolase-type esterase" evidence="1">
    <location>
        <begin position="27"/>
        <end position="201"/>
    </location>
</feature>
<reference evidence="2 3" key="1">
    <citation type="submission" date="2018-09" db="EMBL/GenBank/DDBJ databases">
        <title>Genome sequencing of Nocardioides immobilis CCTCC AB 2017083 for comparison to Nocardioides silvaticus.</title>
        <authorList>
            <person name="Li C."/>
            <person name="Wang G."/>
        </authorList>
    </citation>
    <scope>NUCLEOTIDE SEQUENCE [LARGE SCALE GENOMIC DNA]</scope>
    <source>
        <strain evidence="2 3">CCTCC AB 2017083</strain>
    </source>
</reference>